<feature type="compositionally biased region" description="Basic and acidic residues" evidence="12">
    <location>
        <begin position="361"/>
        <end position="376"/>
    </location>
</feature>
<feature type="domain" description="PH" evidence="13">
    <location>
        <begin position="843"/>
        <end position="915"/>
    </location>
</feature>
<dbReference type="SMART" id="SM01272">
    <property type="entry name" value="LsmAD"/>
    <property type="match status" value="1"/>
</dbReference>
<feature type="compositionally biased region" description="Low complexity" evidence="12">
    <location>
        <begin position="425"/>
        <end position="440"/>
    </location>
</feature>
<accession>A0A8J2NQ72</accession>
<dbReference type="PANTHER" id="PTHR10972">
    <property type="entry name" value="OXYSTEROL-BINDING PROTEIN-RELATED"/>
    <property type="match status" value="1"/>
</dbReference>
<dbReference type="InterPro" id="IPR000648">
    <property type="entry name" value="Oxysterol-bd"/>
</dbReference>
<feature type="region of interest" description="Disordered" evidence="12">
    <location>
        <begin position="1514"/>
        <end position="1535"/>
    </location>
</feature>
<comment type="subcellular location">
    <subcellularLocation>
        <location evidence="1">Membrane</location>
        <topology evidence="1">Peripheral membrane protein</topology>
    </subcellularLocation>
</comment>
<dbReference type="GO" id="GO:0006869">
    <property type="term" value="P:lipid transport"/>
    <property type="evidence" value="ECO:0007669"/>
    <property type="project" value="UniProtKB-KW"/>
</dbReference>
<dbReference type="SMART" id="SM00233">
    <property type="entry name" value="PH"/>
    <property type="match status" value="1"/>
</dbReference>
<dbReference type="PROSITE" id="PS01013">
    <property type="entry name" value="OSBP"/>
    <property type="match status" value="1"/>
</dbReference>
<feature type="compositionally biased region" description="Low complexity" evidence="12">
    <location>
        <begin position="629"/>
        <end position="645"/>
    </location>
</feature>
<dbReference type="InterPro" id="IPR018494">
    <property type="entry name" value="Oxysterol-bd_CS"/>
</dbReference>
<feature type="compositionally biased region" description="Polar residues" evidence="12">
    <location>
        <begin position="277"/>
        <end position="287"/>
    </location>
</feature>
<evidence type="ECO:0000256" key="7">
    <source>
        <dbReference type="ARBA" id="ARBA00023121"/>
    </source>
</evidence>
<dbReference type="Pfam" id="PF01237">
    <property type="entry name" value="Oxysterol_BP"/>
    <property type="match status" value="1"/>
</dbReference>
<reference evidence="14" key="1">
    <citation type="submission" date="2021-06" db="EMBL/GenBank/DDBJ databases">
        <authorList>
            <person name="Hodson N. C."/>
            <person name="Mongue J. A."/>
            <person name="Jaron S. K."/>
        </authorList>
    </citation>
    <scope>NUCLEOTIDE SEQUENCE</scope>
</reference>
<evidence type="ECO:0000313" key="15">
    <source>
        <dbReference type="Proteomes" id="UP000708208"/>
    </source>
</evidence>
<feature type="compositionally biased region" description="Low complexity" evidence="12">
    <location>
        <begin position="480"/>
        <end position="532"/>
    </location>
</feature>
<evidence type="ECO:0000256" key="6">
    <source>
        <dbReference type="ARBA" id="ARBA00023055"/>
    </source>
</evidence>
<dbReference type="InterPro" id="IPR025852">
    <property type="entry name" value="SM_dom_ATX"/>
</dbReference>
<dbReference type="InterPro" id="IPR009604">
    <property type="entry name" value="LsmAD_domain"/>
</dbReference>
<feature type="coiled-coil region" evidence="11">
    <location>
        <begin position="1028"/>
        <end position="1055"/>
    </location>
</feature>
<feature type="compositionally biased region" description="Polar residues" evidence="12">
    <location>
        <begin position="391"/>
        <end position="403"/>
    </location>
</feature>
<dbReference type="GO" id="GO:0005886">
    <property type="term" value="C:plasma membrane"/>
    <property type="evidence" value="ECO:0007669"/>
    <property type="project" value="TreeGrafter"/>
</dbReference>
<feature type="region of interest" description="Disordered" evidence="12">
    <location>
        <begin position="614"/>
        <end position="673"/>
    </location>
</feature>
<evidence type="ECO:0000256" key="4">
    <source>
        <dbReference type="ARBA" id="ARBA00022448"/>
    </source>
</evidence>
<dbReference type="FunFam" id="2.40.160.120:FF:000003">
    <property type="entry name" value="Oxysterol-binding protein"/>
    <property type="match status" value="1"/>
</dbReference>
<feature type="compositionally biased region" description="Basic and acidic residues" evidence="12">
    <location>
        <begin position="343"/>
        <end position="352"/>
    </location>
</feature>
<keyword evidence="7" id="KW-0446">Lipid-binding</keyword>
<dbReference type="PROSITE" id="PS50003">
    <property type="entry name" value="PH_DOMAIN"/>
    <property type="match status" value="1"/>
</dbReference>
<dbReference type="InterPro" id="IPR001849">
    <property type="entry name" value="PH_domain"/>
</dbReference>
<name>A0A8J2NQ72_9HEXA</name>
<dbReference type="EMBL" id="CAJVCH010001093">
    <property type="protein sequence ID" value="CAG7636487.1"/>
    <property type="molecule type" value="Genomic_DNA"/>
</dbReference>
<evidence type="ECO:0000256" key="3">
    <source>
        <dbReference type="ARBA" id="ARBA00008842"/>
    </source>
</evidence>
<feature type="region of interest" description="Disordered" evidence="12">
    <location>
        <begin position="566"/>
        <end position="593"/>
    </location>
</feature>
<feature type="compositionally biased region" description="Basic and acidic residues" evidence="12">
    <location>
        <begin position="1514"/>
        <end position="1532"/>
    </location>
</feature>
<dbReference type="Proteomes" id="UP000708208">
    <property type="component" value="Unassembled WGS sequence"/>
</dbReference>
<keyword evidence="11" id="KW-0175">Coiled coil</keyword>
<comment type="similarity">
    <text evidence="3 9">Belongs to the OSBP family.</text>
</comment>
<evidence type="ECO:0000256" key="8">
    <source>
        <dbReference type="ARBA" id="ARBA00023136"/>
    </source>
</evidence>
<proteinExistence type="inferred from homology"/>
<evidence type="ECO:0000256" key="9">
    <source>
        <dbReference type="RuleBase" id="RU003844"/>
    </source>
</evidence>
<dbReference type="PANTHER" id="PTHR10972:SF205">
    <property type="entry name" value="OXYSTEROL-BINDING PROTEIN 1"/>
    <property type="match status" value="1"/>
</dbReference>
<feature type="compositionally biased region" description="Low complexity" evidence="12">
    <location>
        <begin position="288"/>
        <end position="304"/>
    </location>
</feature>
<dbReference type="OrthoDB" id="1854502at2759"/>
<evidence type="ECO:0000256" key="10">
    <source>
        <dbReference type="RuleBase" id="RU003845"/>
    </source>
</evidence>
<comment type="caution">
    <text evidence="14">The sequence shown here is derived from an EMBL/GenBank/DDBJ whole genome shotgun (WGS) entry which is preliminary data.</text>
</comment>
<gene>
    <name evidence="14" type="ORF">AFUS01_LOCUS268</name>
</gene>
<evidence type="ECO:0000256" key="2">
    <source>
        <dbReference type="ARBA" id="ARBA00007503"/>
    </source>
</evidence>
<evidence type="ECO:0000256" key="1">
    <source>
        <dbReference type="ARBA" id="ARBA00004170"/>
    </source>
</evidence>
<feature type="region of interest" description="Disordered" evidence="12">
    <location>
        <begin position="212"/>
        <end position="545"/>
    </location>
</feature>
<evidence type="ECO:0000256" key="12">
    <source>
        <dbReference type="SAM" id="MobiDB-lite"/>
    </source>
</evidence>
<keyword evidence="4 10" id="KW-0813">Transport</keyword>
<feature type="region of interest" description="Disordered" evidence="12">
    <location>
        <begin position="1"/>
        <end position="30"/>
    </location>
</feature>
<protein>
    <recommendedName>
        <fullName evidence="10">Oxysterol-binding protein</fullName>
    </recommendedName>
</protein>
<feature type="region of interest" description="Disordered" evidence="12">
    <location>
        <begin position="1089"/>
        <end position="1184"/>
    </location>
</feature>
<feature type="compositionally biased region" description="Polar residues" evidence="12">
    <location>
        <begin position="467"/>
        <end position="479"/>
    </location>
</feature>
<evidence type="ECO:0000256" key="11">
    <source>
        <dbReference type="SAM" id="Coils"/>
    </source>
</evidence>
<dbReference type="GO" id="GO:0097038">
    <property type="term" value="C:perinuclear endoplasmic reticulum"/>
    <property type="evidence" value="ECO:0007669"/>
    <property type="project" value="TreeGrafter"/>
</dbReference>
<keyword evidence="8" id="KW-0472">Membrane</keyword>
<keyword evidence="15" id="KW-1185">Reference proteome</keyword>
<evidence type="ECO:0000256" key="5">
    <source>
        <dbReference type="ARBA" id="ARBA00022553"/>
    </source>
</evidence>
<feature type="compositionally biased region" description="Polar residues" evidence="12">
    <location>
        <begin position="734"/>
        <end position="756"/>
    </location>
</feature>
<evidence type="ECO:0000313" key="14">
    <source>
        <dbReference type="EMBL" id="CAG7636487.1"/>
    </source>
</evidence>
<feature type="compositionally biased region" description="Polar residues" evidence="12">
    <location>
        <begin position="216"/>
        <end position="226"/>
    </location>
</feature>
<feature type="compositionally biased region" description="Low complexity" evidence="12">
    <location>
        <begin position="243"/>
        <end position="263"/>
    </location>
</feature>
<organism evidence="14 15">
    <name type="scientific">Allacma fusca</name>
    <dbReference type="NCBI Taxonomy" id="39272"/>
    <lineage>
        <taxon>Eukaryota</taxon>
        <taxon>Metazoa</taxon>
        <taxon>Ecdysozoa</taxon>
        <taxon>Arthropoda</taxon>
        <taxon>Hexapoda</taxon>
        <taxon>Collembola</taxon>
        <taxon>Symphypleona</taxon>
        <taxon>Sminthuridae</taxon>
        <taxon>Allacma</taxon>
    </lineage>
</organism>
<keyword evidence="5" id="KW-0597">Phosphoprotein</keyword>
<evidence type="ECO:0000259" key="13">
    <source>
        <dbReference type="PROSITE" id="PS50003"/>
    </source>
</evidence>
<feature type="compositionally biased region" description="Polar residues" evidence="12">
    <location>
        <begin position="411"/>
        <end position="424"/>
    </location>
</feature>
<keyword evidence="6 10" id="KW-0445">Lipid transport</keyword>
<comment type="similarity">
    <text evidence="2">Belongs to the ataxin-2 family.</text>
</comment>
<feature type="region of interest" description="Disordered" evidence="12">
    <location>
        <begin position="733"/>
        <end position="756"/>
    </location>
</feature>
<dbReference type="GO" id="GO:0032934">
    <property type="term" value="F:sterol binding"/>
    <property type="evidence" value="ECO:0007669"/>
    <property type="project" value="TreeGrafter"/>
</dbReference>
<feature type="compositionally biased region" description="Polar residues" evidence="12">
    <location>
        <begin position="441"/>
        <end position="452"/>
    </location>
</feature>
<sequence length="1580" mass="174532">MSKSAPMKGKGHHNKVQTATNTKNDGKKKDDDSSFVYNLGILIGCVAEIETRGGEKFEGVLSAFTNQALKIMIEAAHEPNGEDESSITKHYDLLIVPADKVSVIKFRNAELTYATRDFQTDAVIGATRQVNVRDKELTPWEGADEVGETLELDSTNTQNGWEAEEMFKENEEKYGVISSFSKDLSGYTTQLDKTDADSFKKHEEAAAQIAQEIEGNSASWERTTVENGDDEEDKFSAVRRPSRNNSNNSNNNPPPSSNTSSSSGTGKYVCPSRRPTQENIQGQGHSVNNNGPPSINNNNGNGRKPPYDGPRNNFGPGSTHSYHPRNFDNPQGRGRGHPQYPNARDRREDGNRPHRMGNKPPMDRDRNRGTREEVNKLKQFGENFRLHDSVPNRTRMPQNQAQHSGPPVNAHINTSAATGNNVPASSTSNIRNPSPPNNNSALQISSTQSPAKPNNKKEEFSPVPPLIQSSGPASTNSEISSGSGTDSPHSSSNPTNANSASPSPNMSSSSSMNQTTNETTPTTPGSTESQSSAIVSSDSKGSTEAENKLKKTSFVFNPNAKEFVFNPAAKPYTPQRSPSTPPRPPSTPASTPQIIPAQLHSYMPLPMPHQPALLYAPPPTSYTNHAQAALTPSSNSSASSGGNTPRHSHRSKGIISGPPRSDLSQPMQMATGPPILAAPASIQTAAPQQFAYVQNQNGTFQPVMRVNPNMIPMYQTEGSGGTHMHQSMYHIQHNGGTPQSNAGHQQATTPQSNPNAPTLNPHNTYHSSGLLASRSNVSANGHAYGQGGANHGPPHMGFPFITVPMVGVSYPPHGQHPATHVLTPVPTYVTQGGGNAGIPHSQYFVLSNGVLSYYRNQAEVNHTCRGSISLHGALIYTEDTCNLVVSNGGTQTFHLRASSEVERQRWVTALELAKAKAIRTMESEEEEELEEVTAPPDNQEVQNVFRMLSAKLEDMQTCCELINKHGNALQKALSELESTDNHHDIVSKVKQVNERATLFRITSTAMINACTEYAKTAQSQGKKWQKAIQYEKEQRQRLERVVEDLAKQHTKLEEAAAVASHHGQSNVQSDEDDETVYYDAVETSEGGATEFTVDVPISVHRRTSSGISTDSQRSEGKQSNSSSEGEEEGSNPGASQQVRCIRAKKSDRQQQLSVSSKEKEDGALSSNSELVPVASQRVRRKRVPDKPNYPLNLWSIMKNCIGKELTKIPMPVNFSEPLSMLQRLTEDFEYSQILDRAAKSKDSCEQLSYVAAFTVSSYATTAVRTGKPFNPLLGETFECDRMDDLGWRCLNEQVSHHPPMAAQYCEGRGWKCWQEFTMSSKFRGKYLQVIPLGIAHLVFTDSGNHFTWRKVTTTIHNIIVGKLWVDQHGEMDIMNHQTGDKCHLKYIPYSYFNRDVQRKVTGCVMDKHEKVRWILNGTWDAKMETCEVLNQKDTDKSGKPVLELGSSKTLWERKLPPPDSERYYNFTELACQLNEKPLPDEIVAPTDSRLRPDQRLMEDGLWDEANTEKLRLEEKQRTARRSKETEAEKAAADGRPVPSYEPIWFNKDKDPLTGNVIHVFKGDYWTCKEKQEWSKCPDIF</sequence>
<dbReference type="GO" id="GO:0005829">
    <property type="term" value="C:cytosol"/>
    <property type="evidence" value="ECO:0007669"/>
    <property type="project" value="TreeGrafter"/>
</dbReference>
<dbReference type="Pfam" id="PF06741">
    <property type="entry name" value="LsmAD"/>
    <property type="match status" value="1"/>
</dbReference>
<dbReference type="Pfam" id="PF14438">
    <property type="entry name" value="SM-ATX"/>
    <property type="match status" value="1"/>
</dbReference>
<dbReference type="Pfam" id="PF00169">
    <property type="entry name" value="PH"/>
    <property type="match status" value="1"/>
</dbReference>